<organism evidence="2 3">
    <name type="scientific">Prosthecobacter dejongeii</name>
    <dbReference type="NCBI Taxonomy" id="48465"/>
    <lineage>
        <taxon>Bacteria</taxon>
        <taxon>Pseudomonadati</taxon>
        <taxon>Verrucomicrobiota</taxon>
        <taxon>Verrucomicrobiia</taxon>
        <taxon>Verrucomicrobiales</taxon>
        <taxon>Verrucomicrobiaceae</taxon>
        <taxon>Prosthecobacter</taxon>
    </lineage>
</organism>
<keyword evidence="1" id="KW-0472">Membrane</keyword>
<dbReference type="AlphaFoldDB" id="A0A7W7YN45"/>
<evidence type="ECO:0000256" key="1">
    <source>
        <dbReference type="SAM" id="Phobius"/>
    </source>
</evidence>
<sequence length="111" mass="12979">MILPLRIFFIVVLISMLAVTTWASKQLPLWKIPYETWTHPWWIATLFDAYWGFLTFYCWVVYKEVSGISRAGWLIAILLLGNIAMALYALIQLFRVPVTAKIEDVLLRRMA</sequence>
<accession>A0A7W7YN45</accession>
<protein>
    <recommendedName>
        <fullName evidence="4">DUF1475 domain-containing protein</fullName>
    </recommendedName>
</protein>
<keyword evidence="3" id="KW-1185">Reference proteome</keyword>
<dbReference type="Pfam" id="PF07343">
    <property type="entry name" value="DUF1475"/>
    <property type="match status" value="1"/>
</dbReference>
<dbReference type="Proteomes" id="UP000534294">
    <property type="component" value="Unassembled WGS sequence"/>
</dbReference>
<feature type="transmembrane region" description="Helical" evidence="1">
    <location>
        <begin position="39"/>
        <end position="60"/>
    </location>
</feature>
<gene>
    <name evidence="2" type="ORF">HNQ64_003388</name>
</gene>
<evidence type="ECO:0008006" key="4">
    <source>
        <dbReference type="Google" id="ProtNLM"/>
    </source>
</evidence>
<dbReference type="RefSeq" id="WP_184210544.1">
    <property type="nucleotide sequence ID" value="NZ_JACHIF010000007.1"/>
</dbReference>
<dbReference type="EMBL" id="JACHIF010000007">
    <property type="protein sequence ID" value="MBB5039119.1"/>
    <property type="molecule type" value="Genomic_DNA"/>
</dbReference>
<proteinExistence type="predicted"/>
<keyword evidence="1" id="KW-1133">Transmembrane helix</keyword>
<evidence type="ECO:0000313" key="3">
    <source>
        <dbReference type="Proteomes" id="UP000534294"/>
    </source>
</evidence>
<reference evidence="2 3" key="1">
    <citation type="submission" date="2020-08" db="EMBL/GenBank/DDBJ databases">
        <title>Genomic Encyclopedia of Type Strains, Phase IV (KMG-IV): sequencing the most valuable type-strain genomes for metagenomic binning, comparative biology and taxonomic classification.</title>
        <authorList>
            <person name="Goeker M."/>
        </authorList>
    </citation>
    <scope>NUCLEOTIDE SEQUENCE [LARGE SCALE GENOMIC DNA]</scope>
    <source>
        <strain evidence="2 3">DSM 12251</strain>
    </source>
</reference>
<evidence type="ECO:0000313" key="2">
    <source>
        <dbReference type="EMBL" id="MBB5039119.1"/>
    </source>
</evidence>
<comment type="caution">
    <text evidence="2">The sequence shown here is derived from an EMBL/GenBank/DDBJ whole genome shotgun (WGS) entry which is preliminary data.</text>
</comment>
<feature type="transmembrane region" description="Helical" evidence="1">
    <location>
        <begin position="72"/>
        <end position="91"/>
    </location>
</feature>
<name>A0A7W7YN45_9BACT</name>
<dbReference type="InterPro" id="IPR009943">
    <property type="entry name" value="DUF1475"/>
</dbReference>
<keyword evidence="1" id="KW-0812">Transmembrane</keyword>